<feature type="region of interest" description="Disordered" evidence="1">
    <location>
        <begin position="40"/>
        <end position="140"/>
    </location>
</feature>
<keyword evidence="2" id="KW-1133">Transmembrane helix</keyword>
<keyword evidence="2" id="KW-0472">Membrane</keyword>
<protein>
    <submittedName>
        <fullName evidence="3">Uncharacterized protein</fullName>
    </submittedName>
</protein>
<dbReference type="RefSeq" id="WP_165109795.1">
    <property type="nucleotide sequence ID" value="NZ_JAALAA010000003.1"/>
</dbReference>
<sequence length="140" mass="14786">MSGGVRGVARSWLRGWTVWITALVGAAMFAGAMSGMAYVRNSYEPPAPYPAIDEPDVEAGVVEASSSQPEPVRRERKAEAPVESRRPDPTPTATPRHARPKTTEQAASAEPTEPSSPAPSESPTGPFAGLSELFGGGQRR</sequence>
<feature type="compositionally biased region" description="Basic and acidic residues" evidence="1">
    <location>
        <begin position="71"/>
        <end position="88"/>
    </location>
</feature>
<name>A0A6M1R039_9ACTN</name>
<evidence type="ECO:0000313" key="4">
    <source>
        <dbReference type="Proteomes" id="UP000483261"/>
    </source>
</evidence>
<proteinExistence type="predicted"/>
<evidence type="ECO:0000256" key="2">
    <source>
        <dbReference type="SAM" id="Phobius"/>
    </source>
</evidence>
<keyword evidence="4" id="KW-1185">Reference proteome</keyword>
<keyword evidence="2" id="KW-0812">Transmembrane</keyword>
<feature type="compositionally biased region" description="Low complexity" evidence="1">
    <location>
        <begin position="103"/>
        <end position="124"/>
    </location>
</feature>
<dbReference type="Proteomes" id="UP000483261">
    <property type="component" value="Unassembled WGS sequence"/>
</dbReference>
<comment type="caution">
    <text evidence="3">The sequence shown here is derived from an EMBL/GenBank/DDBJ whole genome shotgun (WGS) entry which is preliminary data.</text>
</comment>
<accession>A0A6M1R039</accession>
<organism evidence="3 4">
    <name type="scientific">Nocardioides turkmenicus</name>
    <dbReference type="NCBI Taxonomy" id="2711220"/>
    <lineage>
        <taxon>Bacteria</taxon>
        <taxon>Bacillati</taxon>
        <taxon>Actinomycetota</taxon>
        <taxon>Actinomycetes</taxon>
        <taxon>Propionibacteriales</taxon>
        <taxon>Nocardioidaceae</taxon>
        <taxon>Nocardioides</taxon>
    </lineage>
</organism>
<dbReference type="AlphaFoldDB" id="A0A6M1R039"/>
<evidence type="ECO:0000256" key="1">
    <source>
        <dbReference type="SAM" id="MobiDB-lite"/>
    </source>
</evidence>
<feature type="transmembrane region" description="Helical" evidence="2">
    <location>
        <begin position="16"/>
        <end position="39"/>
    </location>
</feature>
<gene>
    <name evidence="3" type="ORF">G5C66_04675</name>
</gene>
<reference evidence="3 4" key="1">
    <citation type="submission" date="2020-02" db="EMBL/GenBank/DDBJ databases">
        <title>Whole-genome analyses of novel actinobacteria.</title>
        <authorList>
            <person name="Sahin N."/>
        </authorList>
    </citation>
    <scope>NUCLEOTIDE SEQUENCE [LARGE SCALE GENOMIC DNA]</scope>
    <source>
        <strain evidence="3 4">KC13</strain>
    </source>
</reference>
<evidence type="ECO:0000313" key="3">
    <source>
        <dbReference type="EMBL" id="NGN92031.1"/>
    </source>
</evidence>
<dbReference type="EMBL" id="JAALAA010000003">
    <property type="protein sequence ID" value="NGN92031.1"/>
    <property type="molecule type" value="Genomic_DNA"/>
</dbReference>